<keyword evidence="2" id="KW-1185">Reference proteome</keyword>
<gene>
    <name evidence="1" type="ORF">E2C01_031248</name>
</gene>
<proteinExistence type="predicted"/>
<dbReference type="Proteomes" id="UP000324222">
    <property type="component" value="Unassembled WGS sequence"/>
</dbReference>
<accession>A0A5B7EXL6</accession>
<dbReference type="AlphaFoldDB" id="A0A5B7EXL6"/>
<comment type="caution">
    <text evidence="1">The sequence shown here is derived from an EMBL/GenBank/DDBJ whole genome shotgun (WGS) entry which is preliminary data.</text>
</comment>
<evidence type="ECO:0000313" key="1">
    <source>
        <dbReference type="EMBL" id="MPC37758.1"/>
    </source>
</evidence>
<dbReference type="EMBL" id="VSRR010003875">
    <property type="protein sequence ID" value="MPC37758.1"/>
    <property type="molecule type" value="Genomic_DNA"/>
</dbReference>
<name>A0A5B7EXL6_PORTR</name>
<reference evidence="1 2" key="1">
    <citation type="submission" date="2019-05" db="EMBL/GenBank/DDBJ databases">
        <title>Another draft genome of Portunus trituberculatus and its Hox gene families provides insights of decapod evolution.</title>
        <authorList>
            <person name="Jeong J.-H."/>
            <person name="Song I."/>
            <person name="Kim S."/>
            <person name="Choi T."/>
            <person name="Kim D."/>
            <person name="Ryu S."/>
            <person name="Kim W."/>
        </authorList>
    </citation>
    <scope>NUCLEOTIDE SEQUENCE [LARGE SCALE GENOMIC DNA]</scope>
    <source>
        <tissue evidence="1">Muscle</tissue>
    </source>
</reference>
<evidence type="ECO:0000313" key="2">
    <source>
        <dbReference type="Proteomes" id="UP000324222"/>
    </source>
</evidence>
<organism evidence="1 2">
    <name type="scientific">Portunus trituberculatus</name>
    <name type="common">Swimming crab</name>
    <name type="synonym">Neptunus trituberculatus</name>
    <dbReference type="NCBI Taxonomy" id="210409"/>
    <lineage>
        <taxon>Eukaryota</taxon>
        <taxon>Metazoa</taxon>
        <taxon>Ecdysozoa</taxon>
        <taxon>Arthropoda</taxon>
        <taxon>Crustacea</taxon>
        <taxon>Multicrustacea</taxon>
        <taxon>Malacostraca</taxon>
        <taxon>Eumalacostraca</taxon>
        <taxon>Eucarida</taxon>
        <taxon>Decapoda</taxon>
        <taxon>Pleocyemata</taxon>
        <taxon>Brachyura</taxon>
        <taxon>Eubrachyura</taxon>
        <taxon>Portunoidea</taxon>
        <taxon>Portunidae</taxon>
        <taxon>Portuninae</taxon>
        <taxon>Portunus</taxon>
    </lineage>
</organism>
<sequence>MSLTLKGLVNTHLKEPSDAVWSRVCLNDTLEVHVLARLYVVQLQASPHTEVQAWGDLREREGEGGKFFVMKNISALESYLEEDQQIIFQTLMESPSSQNFKKAQASEKIVALLQE</sequence>
<protein>
    <submittedName>
        <fullName evidence="1">Uncharacterized protein</fullName>
    </submittedName>
</protein>